<accession>A0A843UK28</accession>
<gene>
    <name evidence="1" type="ORF">Taro_014915</name>
</gene>
<protein>
    <submittedName>
        <fullName evidence="1">Uncharacterized protein</fullName>
    </submittedName>
</protein>
<dbReference type="Proteomes" id="UP000652761">
    <property type="component" value="Unassembled WGS sequence"/>
</dbReference>
<proteinExistence type="predicted"/>
<reference evidence="1" key="1">
    <citation type="submission" date="2017-07" db="EMBL/GenBank/DDBJ databases">
        <title>Taro Niue Genome Assembly and Annotation.</title>
        <authorList>
            <person name="Atibalentja N."/>
            <person name="Keating K."/>
            <person name="Fields C.J."/>
        </authorList>
    </citation>
    <scope>NUCLEOTIDE SEQUENCE</scope>
    <source>
        <strain evidence="1">Niue_2</strain>
        <tissue evidence="1">Leaf</tissue>
    </source>
</reference>
<comment type="caution">
    <text evidence="1">The sequence shown here is derived from an EMBL/GenBank/DDBJ whole genome shotgun (WGS) entry which is preliminary data.</text>
</comment>
<keyword evidence="2" id="KW-1185">Reference proteome</keyword>
<dbReference type="EMBL" id="NMUH01000631">
    <property type="protein sequence ID" value="MQL82456.1"/>
    <property type="molecule type" value="Genomic_DNA"/>
</dbReference>
<sequence length="13" mass="1494">MQSHMDTSSLKQT</sequence>
<evidence type="ECO:0000313" key="1">
    <source>
        <dbReference type="EMBL" id="MQL82456.1"/>
    </source>
</evidence>
<name>A0A843UK28_COLES</name>
<evidence type="ECO:0000313" key="2">
    <source>
        <dbReference type="Proteomes" id="UP000652761"/>
    </source>
</evidence>
<organism evidence="1 2">
    <name type="scientific">Colocasia esculenta</name>
    <name type="common">Wild taro</name>
    <name type="synonym">Arum esculentum</name>
    <dbReference type="NCBI Taxonomy" id="4460"/>
    <lineage>
        <taxon>Eukaryota</taxon>
        <taxon>Viridiplantae</taxon>
        <taxon>Streptophyta</taxon>
        <taxon>Embryophyta</taxon>
        <taxon>Tracheophyta</taxon>
        <taxon>Spermatophyta</taxon>
        <taxon>Magnoliopsida</taxon>
        <taxon>Liliopsida</taxon>
        <taxon>Araceae</taxon>
        <taxon>Aroideae</taxon>
        <taxon>Colocasieae</taxon>
        <taxon>Colocasia</taxon>
    </lineage>
</organism>